<feature type="non-terminal residue" evidence="1">
    <location>
        <position position="1"/>
    </location>
</feature>
<keyword evidence="2" id="KW-1185">Reference proteome</keyword>
<dbReference type="EMBL" id="CAUYUJ010000619">
    <property type="protein sequence ID" value="CAK0791605.1"/>
    <property type="molecule type" value="Genomic_DNA"/>
</dbReference>
<organism evidence="1 2">
    <name type="scientific">Prorocentrum cordatum</name>
    <dbReference type="NCBI Taxonomy" id="2364126"/>
    <lineage>
        <taxon>Eukaryota</taxon>
        <taxon>Sar</taxon>
        <taxon>Alveolata</taxon>
        <taxon>Dinophyceae</taxon>
        <taxon>Prorocentrales</taxon>
        <taxon>Prorocentraceae</taxon>
        <taxon>Prorocentrum</taxon>
    </lineage>
</organism>
<protein>
    <submittedName>
        <fullName evidence="1">Uncharacterized protein</fullName>
    </submittedName>
</protein>
<sequence>AFFALHADKRRKFENDGLDEPELLAKMIKKPSYQPTVDIPQDVYQTMWNSASAGNVPCIAGLEPSAQGRHLPAIRGKQSNWEVPREYGGPRLVEDLSAAVIAPWMGSEAHAEYRITRPFLTQAQNEALLQAWFQEPTDRLFHDLETMSPRQFFRWYENAVWDHVGQLALRKMLLRDVSVMTSYEGATFQYLEAHVKKYETYPGIRGPSERQAWSHDPWPRATLGGRRKSRDQEYIVEFQDSLVHCTWLKRADHISPEPDHRRDQGMPEIDFDPTPLYSAPLPYFNLRQRVLQGETARCVNIERK</sequence>
<name>A0ABN9PJN4_9DINO</name>
<reference evidence="1" key="1">
    <citation type="submission" date="2023-10" db="EMBL/GenBank/DDBJ databases">
        <authorList>
            <person name="Chen Y."/>
            <person name="Shah S."/>
            <person name="Dougan E. K."/>
            <person name="Thang M."/>
            <person name="Chan C."/>
        </authorList>
    </citation>
    <scope>NUCLEOTIDE SEQUENCE [LARGE SCALE GENOMIC DNA]</scope>
</reference>
<accession>A0ABN9PJN4</accession>
<evidence type="ECO:0000313" key="2">
    <source>
        <dbReference type="Proteomes" id="UP001189429"/>
    </source>
</evidence>
<evidence type="ECO:0000313" key="1">
    <source>
        <dbReference type="EMBL" id="CAK0791605.1"/>
    </source>
</evidence>
<gene>
    <name evidence="1" type="ORF">PCOR1329_LOCUS2451</name>
</gene>
<feature type="non-terminal residue" evidence="1">
    <location>
        <position position="304"/>
    </location>
</feature>
<proteinExistence type="predicted"/>
<dbReference type="Proteomes" id="UP001189429">
    <property type="component" value="Unassembled WGS sequence"/>
</dbReference>
<comment type="caution">
    <text evidence="1">The sequence shown here is derived from an EMBL/GenBank/DDBJ whole genome shotgun (WGS) entry which is preliminary data.</text>
</comment>